<comment type="caution">
    <text evidence="2">The sequence shown here is derived from an EMBL/GenBank/DDBJ whole genome shotgun (WGS) entry which is preliminary data.</text>
</comment>
<name>L8X8Z0_THACA</name>
<evidence type="ECO:0000313" key="2">
    <source>
        <dbReference type="EMBL" id="ELU45119.1"/>
    </source>
</evidence>
<proteinExistence type="predicted"/>
<feature type="compositionally biased region" description="Polar residues" evidence="1">
    <location>
        <begin position="47"/>
        <end position="63"/>
    </location>
</feature>
<dbReference type="Proteomes" id="UP000011668">
    <property type="component" value="Unassembled WGS sequence"/>
</dbReference>
<protein>
    <submittedName>
        <fullName evidence="2">Uncharacterized protein</fullName>
    </submittedName>
</protein>
<dbReference type="HOGENOM" id="CLU_2063053_0_0_1"/>
<sequence>MTMIFFGLDGLWDEAQALTRGMRENVAPCESAKSTSRHRNNIGPCTIQDSQPIPKNGHGQSKTDASHKPSTVPFATMRGGRGVRDNELGGVTLRAWVVLIIFGEMSLDFDGRGMCVRVD</sequence>
<feature type="region of interest" description="Disordered" evidence="1">
    <location>
        <begin position="29"/>
        <end position="79"/>
    </location>
</feature>
<evidence type="ECO:0000256" key="1">
    <source>
        <dbReference type="SAM" id="MobiDB-lite"/>
    </source>
</evidence>
<evidence type="ECO:0000313" key="3">
    <source>
        <dbReference type="Proteomes" id="UP000011668"/>
    </source>
</evidence>
<dbReference type="EMBL" id="AFRT01000183">
    <property type="protein sequence ID" value="ELU45119.1"/>
    <property type="molecule type" value="Genomic_DNA"/>
</dbReference>
<accession>L8X8Z0</accession>
<dbReference type="AlphaFoldDB" id="L8X8Z0"/>
<organism evidence="2 3">
    <name type="scientific">Thanatephorus cucumeris (strain AG1-IA)</name>
    <name type="common">Rice sheath blight fungus</name>
    <name type="synonym">Rhizoctonia solani</name>
    <dbReference type="NCBI Taxonomy" id="983506"/>
    <lineage>
        <taxon>Eukaryota</taxon>
        <taxon>Fungi</taxon>
        <taxon>Dikarya</taxon>
        <taxon>Basidiomycota</taxon>
        <taxon>Agaricomycotina</taxon>
        <taxon>Agaricomycetes</taxon>
        <taxon>Cantharellales</taxon>
        <taxon>Ceratobasidiaceae</taxon>
        <taxon>Rhizoctonia</taxon>
        <taxon>Rhizoctonia solani AG-1</taxon>
    </lineage>
</organism>
<reference evidence="2 3" key="1">
    <citation type="journal article" date="2013" name="Nat. Commun.">
        <title>The evolution and pathogenic mechanisms of the rice sheath blight pathogen.</title>
        <authorList>
            <person name="Zheng A."/>
            <person name="Lin R."/>
            <person name="Xu L."/>
            <person name="Qin P."/>
            <person name="Tang C."/>
            <person name="Ai P."/>
            <person name="Zhang D."/>
            <person name="Liu Y."/>
            <person name="Sun Z."/>
            <person name="Feng H."/>
            <person name="Wang Y."/>
            <person name="Chen Y."/>
            <person name="Liang X."/>
            <person name="Fu R."/>
            <person name="Li Q."/>
            <person name="Zhang J."/>
            <person name="Yu X."/>
            <person name="Xie Z."/>
            <person name="Ding L."/>
            <person name="Guan P."/>
            <person name="Tang J."/>
            <person name="Liang Y."/>
            <person name="Wang S."/>
            <person name="Deng Q."/>
            <person name="Li S."/>
            <person name="Zhu J."/>
            <person name="Wang L."/>
            <person name="Liu H."/>
            <person name="Li P."/>
        </authorList>
    </citation>
    <scope>NUCLEOTIDE SEQUENCE [LARGE SCALE GENOMIC DNA]</scope>
    <source>
        <strain evidence="3">AG-1 IA</strain>
    </source>
</reference>
<keyword evidence="3" id="KW-1185">Reference proteome</keyword>
<gene>
    <name evidence="2" type="ORF">AG1IA_00852</name>
</gene>